<accession>A0A1W1B8W7</accession>
<sequence length="40" mass="4887">MTKDIHPIDTSVDYVIKADYLNAWFSWHRFSFWEYSIGFV</sequence>
<proteinExistence type="predicted"/>
<protein>
    <submittedName>
        <fullName evidence="1">Uncharacterized protein</fullName>
    </submittedName>
</protein>
<reference evidence="1" key="1">
    <citation type="submission" date="2016-10" db="EMBL/GenBank/DDBJ databases">
        <authorList>
            <person name="de Groot N.N."/>
        </authorList>
    </citation>
    <scope>NUCLEOTIDE SEQUENCE</scope>
</reference>
<organism evidence="1">
    <name type="scientific">hydrothermal vent metagenome</name>
    <dbReference type="NCBI Taxonomy" id="652676"/>
    <lineage>
        <taxon>unclassified sequences</taxon>
        <taxon>metagenomes</taxon>
        <taxon>ecological metagenomes</taxon>
    </lineage>
</organism>
<gene>
    <name evidence="1" type="ORF">MNB_SM-7-1492</name>
</gene>
<dbReference type="EMBL" id="FPHB01000006">
    <property type="protein sequence ID" value="SFV49938.1"/>
    <property type="molecule type" value="Genomic_DNA"/>
</dbReference>
<evidence type="ECO:0000313" key="1">
    <source>
        <dbReference type="EMBL" id="SFV49938.1"/>
    </source>
</evidence>
<dbReference type="AlphaFoldDB" id="A0A1W1B8W7"/>
<name>A0A1W1B8W7_9ZZZZ</name>